<dbReference type="Pfam" id="PF19300">
    <property type="entry name" value="BPD_transp_1_N"/>
    <property type="match status" value="1"/>
</dbReference>
<keyword evidence="8" id="KW-0921">Nickel transport</keyword>
<dbReference type="EMBL" id="BCNV01000003">
    <property type="protein sequence ID" value="GAS83720.1"/>
    <property type="molecule type" value="Genomic_DNA"/>
</dbReference>
<dbReference type="GO" id="GO:0005886">
    <property type="term" value="C:plasma membrane"/>
    <property type="evidence" value="ECO:0007669"/>
    <property type="project" value="UniProtKB-SubCell"/>
</dbReference>
<proteinExistence type="inferred from homology"/>
<feature type="domain" description="ABC transmembrane type-1" evidence="14">
    <location>
        <begin position="95"/>
        <end position="296"/>
    </location>
</feature>
<evidence type="ECO:0000313" key="15">
    <source>
        <dbReference type="EMBL" id="GAS83720.1"/>
    </source>
</evidence>
<dbReference type="AlphaFoldDB" id="A0A117I2F9"/>
<dbReference type="NCBIfam" id="NF045470">
    <property type="entry name" value="Opp2B"/>
    <property type="match status" value="1"/>
</dbReference>
<keyword evidence="5 13" id="KW-0812">Transmembrane</keyword>
<comment type="subcellular location">
    <subcellularLocation>
        <location evidence="1 13">Cell membrane</location>
        <topology evidence="1 13">Multi-pass membrane protein</topology>
    </subcellularLocation>
</comment>
<dbReference type="InterPro" id="IPR000515">
    <property type="entry name" value="MetI-like"/>
</dbReference>
<dbReference type="InterPro" id="IPR045621">
    <property type="entry name" value="BPD_transp_1_N"/>
</dbReference>
<reference evidence="16" key="2">
    <citation type="submission" date="2016-01" db="EMBL/GenBank/DDBJ databases">
        <title>Draft Genome Sequence of Paenibacillus amylolyticus Heshi-A3 that Was Isolated from Fermented Rice Bran with Aging Salted Mackerel, Which Was Named Heshiko as Traditional Fermented Seafood in Japan.</title>
        <authorList>
            <person name="Akuzawa S."/>
            <person name="Nakagawa J."/>
            <person name="Kanekatsu T."/>
            <person name="Kubota E."/>
            <person name="Ohtake R."/>
            <person name="Suzuki T."/>
            <person name="Kanesaki Y."/>
        </authorList>
    </citation>
    <scope>NUCLEOTIDE SEQUENCE [LARGE SCALE GENOMIC DNA]</scope>
    <source>
        <strain evidence="16">Heshi-A3</strain>
    </source>
</reference>
<evidence type="ECO:0000256" key="3">
    <source>
        <dbReference type="ARBA" id="ARBA00022475"/>
    </source>
</evidence>
<name>A0A117I2F9_PAEAM</name>
<evidence type="ECO:0000256" key="6">
    <source>
        <dbReference type="ARBA" id="ARBA00022989"/>
    </source>
</evidence>
<evidence type="ECO:0000256" key="8">
    <source>
        <dbReference type="ARBA" id="ARBA00023112"/>
    </source>
</evidence>
<feature type="transmembrane region" description="Helical" evidence="13">
    <location>
        <begin position="227"/>
        <end position="248"/>
    </location>
</feature>
<evidence type="ECO:0000313" key="16">
    <source>
        <dbReference type="Proteomes" id="UP000069697"/>
    </source>
</evidence>
<evidence type="ECO:0000256" key="4">
    <source>
        <dbReference type="ARBA" id="ARBA00022596"/>
    </source>
</evidence>
<feature type="transmembrane region" description="Helical" evidence="13">
    <location>
        <begin position="99"/>
        <end position="122"/>
    </location>
</feature>
<keyword evidence="4" id="KW-0533">Nickel</keyword>
<feature type="transmembrane region" description="Helical" evidence="13">
    <location>
        <begin position="134"/>
        <end position="161"/>
    </location>
</feature>
<evidence type="ECO:0000256" key="9">
    <source>
        <dbReference type="ARBA" id="ARBA00023136"/>
    </source>
</evidence>
<dbReference type="RefSeq" id="WP_062836240.1">
    <property type="nucleotide sequence ID" value="NZ_BCNV01000003.1"/>
</dbReference>
<dbReference type="GO" id="GO:0015099">
    <property type="term" value="F:nickel cation transmembrane transporter activity"/>
    <property type="evidence" value="ECO:0007669"/>
    <property type="project" value="InterPro"/>
</dbReference>
<evidence type="ECO:0000256" key="11">
    <source>
        <dbReference type="ARBA" id="ARBA00038669"/>
    </source>
</evidence>
<accession>A0A117I2F9</accession>
<keyword evidence="6 13" id="KW-1133">Transmembrane helix</keyword>
<dbReference type="CDD" id="cd06261">
    <property type="entry name" value="TM_PBP2"/>
    <property type="match status" value="1"/>
</dbReference>
<dbReference type="Pfam" id="PF00528">
    <property type="entry name" value="BPD_transp_1"/>
    <property type="match status" value="1"/>
</dbReference>
<dbReference type="Proteomes" id="UP000069697">
    <property type="component" value="Unassembled WGS sequence"/>
</dbReference>
<dbReference type="SUPFAM" id="SSF161098">
    <property type="entry name" value="MetI-like"/>
    <property type="match status" value="1"/>
</dbReference>
<keyword evidence="2 13" id="KW-0813">Transport</keyword>
<evidence type="ECO:0000256" key="13">
    <source>
        <dbReference type="RuleBase" id="RU363032"/>
    </source>
</evidence>
<feature type="transmembrane region" description="Helical" evidence="13">
    <location>
        <begin position="278"/>
        <end position="299"/>
    </location>
</feature>
<organism evidence="15 16">
    <name type="scientific">Paenibacillus amylolyticus</name>
    <dbReference type="NCBI Taxonomy" id="1451"/>
    <lineage>
        <taxon>Bacteria</taxon>
        <taxon>Bacillati</taxon>
        <taxon>Bacillota</taxon>
        <taxon>Bacilli</taxon>
        <taxon>Bacillales</taxon>
        <taxon>Paenibacillaceae</taxon>
        <taxon>Paenibacillus</taxon>
    </lineage>
</organism>
<dbReference type="PANTHER" id="PTHR43163">
    <property type="entry name" value="DIPEPTIDE TRANSPORT SYSTEM PERMEASE PROTEIN DPPB-RELATED"/>
    <property type="match status" value="1"/>
</dbReference>
<sequence length="310" mass="34314">MFNYILKRLLQMIPTLIGVSLLSFVILQLVPGDPAELIAGMDASPEEVQIIRERLGTDKPMYEQYVQYNLQLLKGDLGTSMRSDNPVLQEILERFPNTVILTLLATLVTIVIGLFTGVIAATKPGSARDHASMAFSLFGISMPVFWLGIILILLFAYYIPILPSGGSSEFKHFILPALVLGISSAAVLARLTRSSILEVINQDYIRTAKAKGVREWLIIYKHALKNAFVPIITVIGMEIGNLLGGAVLTETVFSMNGLGRYIIQSIQFRDYSAVQGSILFVAFIFVIINLLVDLCYAAVDPRIRYDRKEA</sequence>
<keyword evidence="3" id="KW-1003">Cell membrane</keyword>
<dbReference type="GO" id="GO:0071916">
    <property type="term" value="F:dipeptide transmembrane transporter activity"/>
    <property type="evidence" value="ECO:0007669"/>
    <property type="project" value="TreeGrafter"/>
</dbReference>
<gene>
    <name evidence="15" type="ORF">PAHA3_3810</name>
</gene>
<dbReference type="InterPro" id="IPR035906">
    <property type="entry name" value="MetI-like_sf"/>
</dbReference>
<feature type="transmembrane region" description="Helical" evidence="13">
    <location>
        <begin position="173"/>
        <end position="191"/>
    </location>
</feature>
<reference evidence="15 16" key="1">
    <citation type="journal article" date="2016" name="Genome Announc.">
        <title>Draft Genome Sequence of Paenibacillus amylolyticus Heshi-A3, Isolated from Fermented Rice Bran in a Japanese Fermented Seafood Dish.</title>
        <authorList>
            <person name="Akuzawa S."/>
            <person name="Nagaoka J."/>
            <person name="Kanekatsu M."/>
            <person name="Kubota E."/>
            <person name="Ohtake R."/>
            <person name="Suzuki T."/>
            <person name="Kanesaki Y."/>
        </authorList>
    </citation>
    <scope>NUCLEOTIDE SEQUENCE [LARGE SCALE GENOMIC DNA]</scope>
    <source>
        <strain evidence="15 16">Heshi-A3</strain>
    </source>
</reference>
<comment type="similarity">
    <text evidence="10">Belongs to the binding-protein-dependent transport system permease family. OppBC subfamily.</text>
</comment>
<evidence type="ECO:0000256" key="7">
    <source>
        <dbReference type="ARBA" id="ARBA00023065"/>
    </source>
</evidence>
<evidence type="ECO:0000259" key="14">
    <source>
        <dbReference type="PROSITE" id="PS50928"/>
    </source>
</evidence>
<dbReference type="InterPro" id="IPR050045">
    <property type="entry name" value="Opp2B"/>
</dbReference>
<comment type="caution">
    <text evidence="15">The sequence shown here is derived from an EMBL/GenBank/DDBJ whole genome shotgun (WGS) entry which is preliminary data.</text>
</comment>
<evidence type="ECO:0000256" key="5">
    <source>
        <dbReference type="ARBA" id="ARBA00022692"/>
    </source>
</evidence>
<keyword evidence="7" id="KW-0406">Ion transport</keyword>
<keyword evidence="9 13" id="KW-0472">Membrane</keyword>
<dbReference type="Gene3D" id="1.10.3720.10">
    <property type="entry name" value="MetI-like"/>
    <property type="match status" value="1"/>
</dbReference>
<evidence type="ECO:0000256" key="12">
    <source>
        <dbReference type="ARBA" id="ARBA00044774"/>
    </source>
</evidence>
<protein>
    <recommendedName>
        <fullName evidence="12">Nickel import system permease protein NikB</fullName>
    </recommendedName>
</protein>
<comment type="subunit">
    <text evidence="11">The complex is composed of two ATP-binding proteins (NikD and NikE), two transmembrane proteins (NikB and NikC) and a solute-binding protein (NikA).</text>
</comment>
<evidence type="ECO:0000256" key="2">
    <source>
        <dbReference type="ARBA" id="ARBA00022448"/>
    </source>
</evidence>
<evidence type="ECO:0000256" key="10">
    <source>
        <dbReference type="ARBA" id="ARBA00024202"/>
    </source>
</evidence>
<dbReference type="PANTHER" id="PTHR43163:SF6">
    <property type="entry name" value="DIPEPTIDE TRANSPORT SYSTEM PERMEASE PROTEIN DPPB-RELATED"/>
    <property type="match status" value="1"/>
</dbReference>
<dbReference type="PROSITE" id="PS50928">
    <property type="entry name" value="ABC_TM1"/>
    <property type="match status" value="1"/>
</dbReference>
<evidence type="ECO:0000256" key="1">
    <source>
        <dbReference type="ARBA" id="ARBA00004651"/>
    </source>
</evidence>